<dbReference type="PROSITE" id="PS51462">
    <property type="entry name" value="NUDIX"/>
    <property type="match status" value="1"/>
</dbReference>
<dbReference type="EMBL" id="JBHTEE010000001">
    <property type="protein sequence ID" value="MFC7598595.1"/>
    <property type="molecule type" value="Genomic_DNA"/>
</dbReference>
<evidence type="ECO:0000256" key="2">
    <source>
        <dbReference type="ARBA" id="ARBA00005582"/>
    </source>
</evidence>
<dbReference type="RefSeq" id="WP_343962065.1">
    <property type="nucleotide sequence ID" value="NZ_BAAAGK010000006.1"/>
</dbReference>
<dbReference type="InterPro" id="IPR020476">
    <property type="entry name" value="Nudix_hydrolase"/>
</dbReference>
<keyword evidence="4" id="KW-0460">Magnesium</keyword>
<evidence type="ECO:0000256" key="5">
    <source>
        <dbReference type="RuleBase" id="RU003476"/>
    </source>
</evidence>
<evidence type="ECO:0000313" key="7">
    <source>
        <dbReference type="EMBL" id="MFC7598595.1"/>
    </source>
</evidence>
<dbReference type="PROSITE" id="PS00893">
    <property type="entry name" value="NUDIX_BOX"/>
    <property type="match status" value="1"/>
</dbReference>
<dbReference type="InterPro" id="IPR020084">
    <property type="entry name" value="NUDIX_hydrolase_CS"/>
</dbReference>
<evidence type="ECO:0000256" key="3">
    <source>
        <dbReference type="ARBA" id="ARBA00022801"/>
    </source>
</evidence>
<dbReference type="PANTHER" id="PTHR43046:SF12">
    <property type="entry name" value="GDP-MANNOSE MANNOSYL HYDROLASE"/>
    <property type="match status" value="1"/>
</dbReference>
<dbReference type="PROSITE" id="PS51257">
    <property type="entry name" value="PROKAR_LIPOPROTEIN"/>
    <property type="match status" value="1"/>
</dbReference>
<gene>
    <name evidence="7" type="ORF">ACFQVD_00590</name>
</gene>
<comment type="cofactor">
    <cofactor evidence="1">
        <name>Mg(2+)</name>
        <dbReference type="ChEBI" id="CHEBI:18420"/>
    </cofactor>
</comment>
<comment type="caution">
    <text evidence="7">The sequence shown here is derived from an EMBL/GenBank/DDBJ whole genome shotgun (WGS) entry which is preliminary data.</text>
</comment>
<evidence type="ECO:0000259" key="6">
    <source>
        <dbReference type="PROSITE" id="PS51462"/>
    </source>
</evidence>
<sequence>MSKPYLDPVTWYATLPTVFVCACLLITDPEGRVLLVKPNYRPTWDFPGGVVEEDEAPHECARREVTEELGVPVEVGDLLVVHWSPPSGERPRPLISFVFDGGVLSDADQITPEAEELDEVAFLPWHTAVTLLSGNITTRLLTARLARHEGRPIYLSDE</sequence>
<dbReference type="PANTHER" id="PTHR43046">
    <property type="entry name" value="GDP-MANNOSE MANNOSYL HYDROLASE"/>
    <property type="match status" value="1"/>
</dbReference>
<organism evidence="7 8">
    <name type="scientific">Streptosporangium amethystogenes subsp. fukuiense</name>
    <dbReference type="NCBI Taxonomy" id="698418"/>
    <lineage>
        <taxon>Bacteria</taxon>
        <taxon>Bacillati</taxon>
        <taxon>Actinomycetota</taxon>
        <taxon>Actinomycetes</taxon>
        <taxon>Streptosporangiales</taxon>
        <taxon>Streptosporangiaceae</taxon>
        <taxon>Streptosporangium</taxon>
    </lineage>
</organism>
<dbReference type="PRINTS" id="PR00502">
    <property type="entry name" value="NUDIXFAMILY"/>
</dbReference>
<protein>
    <submittedName>
        <fullName evidence="7">NUDIX domain-containing protein</fullName>
    </submittedName>
</protein>
<name>A0ABW2SQW2_9ACTN</name>
<accession>A0ABW2SQW2</accession>
<reference evidence="8" key="1">
    <citation type="journal article" date="2019" name="Int. J. Syst. Evol. Microbiol.">
        <title>The Global Catalogue of Microorganisms (GCM) 10K type strain sequencing project: providing services to taxonomists for standard genome sequencing and annotation.</title>
        <authorList>
            <consortium name="The Broad Institute Genomics Platform"/>
            <consortium name="The Broad Institute Genome Sequencing Center for Infectious Disease"/>
            <person name="Wu L."/>
            <person name="Ma J."/>
        </authorList>
    </citation>
    <scope>NUCLEOTIDE SEQUENCE [LARGE SCALE GENOMIC DNA]</scope>
    <source>
        <strain evidence="8">JCM 10083</strain>
    </source>
</reference>
<comment type="similarity">
    <text evidence="2 5">Belongs to the Nudix hydrolase family.</text>
</comment>
<dbReference type="SUPFAM" id="SSF55811">
    <property type="entry name" value="Nudix"/>
    <property type="match status" value="1"/>
</dbReference>
<evidence type="ECO:0000256" key="4">
    <source>
        <dbReference type="ARBA" id="ARBA00022842"/>
    </source>
</evidence>
<dbReference type="Gene3D" id="3.90.79.10">
    <property type="entry name" value="Nucleoside Triphosphate Pyrophosphohydrolase"/>
    <property type="match status" value="1"/>
</dbReference>
<dbReference type="InterPro" id="IPR000086">
    <property type="entry name" value="NUDIX_hydrolase_dom"/>
</dbReference>
<keyword evidence="3 5" id="KW-0378">Hydrolase</keyword>
<evidence type="ECO:0000256" key="1">
    <source>
        <dbReference type="ARBA" id="ARBA00001946"/>
    </source>
</evidence>
<proteinExistence type="inferred from homology"/>
<evidence type="ECO:0000313" key="8">
    <source>
        <dbReference type="Proteomes" id="UP001596514"/>
    </source>
</evidence>
<dbReference type="CDD" id="cd18876">
    <property type="entry name" value="NUDIX_Hydrolase"/>
    <property type="match status" value="1"/>
</dbReference>
<feature type="domain" description="Nudix hydrolase" evidence="6">
    <location>
        <begin position="16"/>
        <end position="145"/>
    </location>
</feature>
<dbReference type="Proteomes" id="UP001596514">
    <property type="component" value="Unassembled WGS sequence"/>
</dbReference>
<dbReference type="InterPro" id="IPR015797">
    <property type="entry name" value="NUDIX_hydrolase-like_dom_sf"/>
</dbReference>
<keyword evidence="8" id="KW-1185">Reference proteome</keyword>
<dbReference type="Pfam" id="PF00293">
    <property type="entry name" value="NUDIX"/>
    <property type="match status" value="1"/>
</dbReference>